<reference evidence="2 3" key="1">
    <citation type="submission" date="2024-05" db="EMBL/GenBank/DDBJ databases">
        <authorList>
            <person name="Liu Q."/>
            <person name="Xin Y.-H."/>
        </authorList>
    </citation>
    <scope>NUCLEOTIDE SEQUENCE [LARGE SCALE GENOMIC DNA]</scope>
    <source>
        <strain evidence="2 3">CGMCC 1.10181</strain>
    </source>
</reference>
<keyword evidence="3" id="KW-1185">Reference proteome</keyword>
<gene>
    <name evidence="2" type="ORF">ABC974_27755</name>
</gene>
<feature type="domain" description="Tox-GHH" evidence="1">
    <location>
        <begin position="6"/>
        <end position="83"/>
    </location>
</feature>
<sequence length="149" mass="16690">MPTAAQLRAARDLGVRRAWELERRLLMLGRSGTRLWSRKQIAQILEKGRAFDEFGNVIEGHHINTVKGNPIEQASNPDNIRSMTREEHQELHRINGGTRVPISGEPTVNRTAMVAEAEAEAAAALAAEQRAVMYRQAVIDDETEIMVDH</sequence>
<dbReference type="Pfam" id="PF15636">
    <property type="entry name" value="Tox-GHH"/>
    <property type="match status" value="1"/>
</dbReference>
<proteinExistence type="predicted"/>
<evidence type="ECO:0000259" key="1">
    <source>
        <dbReference type="Pfam" id="PF15636"/>
    </source>
</evidence>
<accession>A0ABU9YCB4</accession>
<dbReference type="InterPro" id="IPR028916">
    <property type="entry name" value="Tox-GHH_dom"/>
</dbReference>
<comment type="caution">
    <text evidence="2">The sequence shown here is derived from an EMBL/GenBank/DDBJ whole genome shotgun (WGS) entry which is preliminary data.</text>
</comment>
<organism evidence="2 3">
    <name type="scientific">Sphingomonas oligophenolica</name>
    <dbReference type="NCBI Taxonomy" id="301154"/>
    <lineage>
        <taxon>Bacteria</taxon>
        <taxon>Pseudomonadati</taxon>
        <taxon>Pseudomonadota</taxon>
        <taxon>Alphaproteobacteria</taxon>
        <taxon>Sphingomonadales</taxon>
        <taxon>Sphingomonadaceae</taxon>
        <taxon>Sphingomonas</taxon>
    </lineage>
</organism>
<protein>
    <recommendedName>
        <fullName evidence="1">Tox-GHH domain-containing protein</fullName>
    </recommendedName>
</protein>
<dbReference type="RefSeq" id="WP_343887570.1">
    <property type="nucleotide sequence ID" value="NZ_BAAAEH010000004.1"/>
</dbReference>
<dbReference type="Proteomes" id="UP001419910">
    <property type="component" value="Unassembled WGS sequence"/>
</dbReference>
<name>A0ABU9YCB4_9SPHN</name>
<evidence type="ECO:0000313" key="3">
    <source>
        <dbReference type="Proteomes" id="UP001419910"/>
    </source>
</evidence>
<dbReference type="EMBL" id="JBDIME010000048">
    <property type="protein sequence ID" value="MEN2793446.1"/>
    <property type="molecule type" value="Genomic_DNA"/>
</dbReference>
<evidence type="ECO:0000313" key="2">
    <source>
        <dbReference type="EMBL" id="MEN2793446.1"/>
    </source>
</evidence>